<dbReference type="Gene3D" id="3.40.50.1110">
    <property type="entry name" value="SGNH hydrolase"/>
    <property type="match status" value="1"/>
</dbReference>
<dbReference type="InterPro" id="IPR013830">
    <property type="entry name" value="SGNH_hydro"/>
</dbReference>
<dbReference type="PANTHER" id="PTHR30383">
    <property type="entry name" value="THIOESTERASE 1/PROTEASE 1/LYSOPHOSPHOLIPASE L1"/>
    <property type="match status" value="1"/>
</dbReference>
<dbReference type="InterPro" id="IPR051532">
    <property type="entry name" value="Ester_Hydrolysis_Enzymes"/>
</dbReference>
<dbReference type="EMBL" id="BORP01000002">
    <property type="protein sequence ID" value="GIO26767.1"/>
    <property type="molecule type" value="Genomic_DNA"/>
</dbReference>
<name>A0A919X9A4_9BACI</name>
<evidence type="ECO:0000259" key="1">
    <source>
        <dbReference type="Pfam" id="PF13472"/>
    </source>
</evidence>
<sequence>MKKKTTMILITLLILFVGIGITIREQQEDTNLLPSKTKEVNEDDVNIQKKINENVSKGETSTPADFLSKEFFTTIKRTIHYLSGKNLRIVAIGDSLTQGVGDNTGQGGYVGILDTYINRDKKIATFENLGLRGNRTDQLINRLNEPAIKESIQNADIILITIGANDIMKVLEENFMNITYKAFSDERVYYEKRLREIFSKMNALNPNASIYLIGFYNPFQQYFQHIKELDMIVDDWNNTSKKVAEDYGVTFIPTKDLFINTNNNLFADDHFHPNENGYQLMAERILKYLVIE</sequence>
<dbReference type="InterPro" id="IPR036514">
    <property type="entry name" value="SGNH_hydro_sf"/>
</dbReference>
<dbReference type="SUPFAM" id="SSF52266">
    <property type="entry name" value="SGNH hydrolase"/>
    <property type="match status" value="1"/>
</dbReference>
<comment type="caution">
    <text evidence="2">The sequence shown here is derived from an EMBL/GenBank/DDBJ whole genome shotgun (WGS) entry which is preliminary data.</text>
</comment>
<proteinExistence type="predicted"/>
<gene>
    <name evidence="2" type="ORF">J43TS3_13780</name>
</gene>
<evidence type="ECO:0000313" key="3">
    <source>
        <dbReference type="Proteomes" id="UP000676917"/>
    </source>
</evidence>
<dbReference type="RefSeq" id="WP_212920278.1">
    <property type="nucleotide sequence ID" value="NZ_BORP01000002.1"/>
</dbReference>
<dbReference type="Proteomes" id="UP000676917">
    <property type="component" value="Unassembled WGS sequence"/>
</dbReference>
<dbReference type="PANTHER" id="PTHR30383:SF27">
    <property type="entry name" value="SPORE GERMINATION LIPASE LIPC"/>
    <property type="match status" value="1"/>
</dbReference>
<dbReference type="GO" id="GO:0004622">
    <property type="term" value="F:phosphatidylcholine lysophospholipase activity"/>
    <property type="evidence" value="ECO:0007669"/>
    <property type="project" value="TreeGrafter"/>
</dbReference>
<dbReference type="Pfam" id="PF13472">
    <property type="entry name" value="Lipase_GDSL_2"/>
    <property type="match status" value="1"/>
</dbReference>
<protein>
    <recommendedName>
        <fullName evidence="1">SGNH hydrolase-type esterase domain-containing protein</fullName>
    </recommendedName>
</protein>
<evidence type="ECO:0000313" key="2">
    <source>
        <dbReference type="EMBL" id="GIO26767.1"/>
    </source>
</evidence>
<reference evidence="2" key="1">
    <citation type="submission" date="2021-03" db="EMBL/GenBank/DDBJ databases">
        <title>Antimicrobial resistance genes in bacteria isolated from Japanese honey, and their potential for conferring macrolide and lincosamide resistance in the American foulbrood pathogen Paenibacillus larvae.</title>
        <authorList>
            <person name="Okamoto M."/>
            <person name="Kumagai M."/>
            <person name="Kanamori H."/>
            <person name="Takamatsu D."/>
        </authorList>
    </citation>
    <scope>NUCLEOTIDE SEQUENCE</scope>
    <source>
        <strain evidence="2">J43TS3</strain>
    </source>
</reference>
<dbReference type="CDD" id="cd04506">
    <property type="entry name" value="SGNH_hydrolase_YpmR_like"/>
    <property type="match status" value="1"/>
</dbReference>
<dbReference type="AlphaFoldDB" id="A0A919X9A4"/>
<feature type="domain" description="SGNH hydrolase-type esterase" evidence="1">
    <location>
        <begin position="91"/>
        <end position="280"/>
    </location>
</feature>
<organism evidence="2 3">
    <name type="scientific">Ornithinibacillus bavariensis</name>
    <dbReference type="NCBI Taxonomy" id="545502"/>
    <lineage>
        <taxon>Bacteria</taxon>
        <taxon>Bacillati</taxon>
        <taxon>Bacillota</taxon>
        <taxon>Bacilli</taxon>
        <taxon>Bacillales</taxon>
        <taxon>Bacillaceae</taxon>
        <taxon>Ornithinibacillus</taxon>
    </lineage>
</organism>
<keyword evidence="3" id="KW-1185">Reference proteome</keyword>
<accession>A0A919X9A4</accession>